<evidence type="ECO:0000313" key="2">
    <source>
        <dbReference type="Proteomes" id="UP000717585"/>
    </source>
</evidence>
<dbReference type="Gene3D" id="2.130.10.10">
    <property type="entry name" value="YVTN repeat-like/Quinoprotein amine dehydrogenase"/>
    <property type="match status" value="1"/>
</dbReference>
<accession>A0A8J6E494</accession>
<dbReference type="InterPro" id="IPR039694">
    <property type="entry name" value="WDR11"/>
</dbReference>
<proteinExistence type="predicted"/>
<comment type="caution">
    <text evidence="1">The sequence shown here is derived from an EMBL/GenBank/DDBJ whole genome shotgun (WGS) entry which is preliminary data.</text>
</comment>
<dbReference type="GO" id="GO:0005737">
    <property type="term" value="C:cytoplasm"/>
    <property type="evidence" value="ECO:0007669"/>
    <property type="project" value="TreeGrafter"/>
</dbReference>
<dbReference type="InterPro" id="IPR011044">
    <property type="entry name" value="Quino_amine_DH_bsu"/>
</dbReference>
<dbReference type="OrthoDB" id="1291858at2759"/>
<dbReference type="EMBL" id="JAHDYR010000005">
    <property type="protein sequence ID" value="KAG9396626.1"/>
    <property type="molecule type" value="Genomic_DNA"/>
</dbReference>
<evidence type="ECO:0000313" key="1">
    <source>
        <dbReference type="EMBL" id="KAG9396626.1"/>
    </source>
</evidence>
<reference evidence="1" key="1">
    <citation type="submission" date="2021-05" db="EMBL/GenBank/DDBJ databases">
        <title>A free-living protist that lacks canonical eukaryotic 1 DNA replication and segregation systems.</title>
        <authorList>
            <person name="Salas-Leiva D.E."/>
            <person name="Tromer E.C."/>
            <person name="Curtis B.A."/>
            <person name="Jerlstrom-Hultqvist J."/>
            <person name="Kolisko M."/>
            <person name="Yi Z."/>
            <person name="Salas-Leiva J.S."/>
            <person name="Gallot-Lavallee L."/>
            <person name="Kops G.J.P.L."/>
            <person name="Archibald J.M."/>
            <person name="Simpson A.G.B."/>
            <person name="Roger A.J."/>
        </authorList>
    </citation>
    <scope>NUCLEOTIDE SEQUENCE</scope>
    <source>
        <strain evidence="1">BICM</strain>
    </source>
</reference>
<organism evidence="1 2">
    <name type="scientific">Carpediemonas membranifera</name>
    <dbReference type="NCBI Taxonomy" id="201153"/>
    <lineage>
        <taxon>Eukaryota</taxon>
        <taxon>Metamonada</taxon>
        <taxon>Carpediemonas-like organisms</taxon>
        <taxon>Carpediemonas</taxon>
    </lineage>
</organism>
<dbReference type="SUPFAM" id="SSF50969">
    <property type="entry name" value="YVTN repeat-like/Quinoprotein amine dehydrogenase"/>
    <property type="match status" value="1"/>
</dbReference>
<sequence>MEMNMQSSCFAIPCGPMSKDNYGSISYSPNFDLIAYGVRESVVIVDPMGGTVITCLSAHRGHVRRTAWVPISGKQTPHAPVPDELALLTLDTNGNIILWDIKHGVILSSFVERREVVSLTVVLDVVDSHGRLYMAAYACQQRDSHGAFKHFIMLYDFRKTQTINTLDIPATPTALTTLPGETPLFVGTAEGAVWATNPRPDSKPKTVAGPGERLVGGRAWRVIPFTAACDDPRVLAVFCSSRSVITVHAGCIAEWDAETNALGAQLISPTQGDFVAVHAVSTPTETVVVFAVGPVLHLARRPAGSVMFTVVDAAQRVPLTRPNSVPIVCTVLSRRTSELVTASSDGRVTAWSLNTAGDLSLFAAASTEIIPAPPSSIILCGDTGGIAYVVGKELLLVTVMKRASRVAKHHMLPCTVTAARWVGTSVVVLSCETVKKQTNQLDCRLLEIDPFTGKYSEIWSDIVSDTPHIRSSPGGHLLLYYTRTLLVWLNGKLSSAPVTATSPRPIVDVSWGMATSRGMDFVLSTVGETHRFHTPHPPVFLLMYANSCLQMASVTGGVGVSFGGIHPPIIDSGATGLVWLGTLAVFANDAGSIFAADLNLLTLAQICRGGGAVLSIQAFPAQGPNRLRGHRIAVVRKGGDATLLALQAQTETIGSPGRSRSSSFSSVSSHLTSLSRRAVSSPYAPKLPTPERPITFTVTSIPDVVKRTGFAVRWISWHDGLPVTLMSNGTVKLFDLHLELSNGPISPYPVSSVLQSHATIATPAFLALPDRSKCLILLSSRLMLIPQETEDAVTVTGVVLANPVPLVHTTLSPRQYKDERSSLARLSGSLAAMQVPEQTDIISVEAVTLASMLGADLTALSPDGQLWTTTIDAARWEEAETLAGCLHTLGQLSGWLGHPVVEHLITSFDPSSLGSACWLGLAKDLYQQGYTIAAGIVLRLASSFGVDVKNTDLWPSVMVDFGVVLHRLQFPVAARVSWEIAGPAGRGLLISSMHVV</sequence>
<dbReference type="InterPro" id="IPR015943">
    <property type="entry name" value="WD40/YVTN_repeat-like_dom_sf"/>
</dbReference>
<dbReference type="PANTHER" id="PTHR14593">
    <property type="entry name" value="WD REPEAT-CONTAINING PROTEIN 11"/>
    <property type="match status" value="1"/>
</dbReference>
<dbReference type="SUPFAM" id="SSF50978">
    <property type="entry name" value="WD40 repeat-like"/>
    <property type="match status" value="1"/>
</dbReference>
<keyword evidence="2" id="KW-1185">Reference proteome</keyword>
<gene>
    <name evidence="1" type="ORF">J8273_1643</name>
</gene>
<dbReference type="Proteomes" id="UP000717585">
    <property type="component" value="Unassembled WGS sequence"/>
</dbReference>
<name>A0A8J6E494_9EUKA</name>
<protein>
    <submittedName>
        <fullName evidence="1">Bromodomain and WD repeat domain containing protein</fullName>
    </submittedName>
</protein>
<dbReference type="InterPro" id="IPR036322">
    <property type="entry name" value="WD40_repeat_dom_sf"/>
</dbReference>
<dbReference type="AlphaFoldDB" id="A0A8J6E494"/>
<dbReference type="PANTHER" id="PTHR14593:SF5">
    <property type="entry name" value="WD REPEAT-CONTAINING PROTEIN 11"/>
    <property type="match status" value="1"/>
</dbReference>